<dbReference type="FunFam" id="3.40.1280.10:FF:000006">
    <property type="entry name" value="Uncharacterized tRNA/rRNA methyltransferase HI_0380"/>
    <property type="match status" value="1"/>
</dbReference>
<keyword evidence="3 6" id="KW-0808">Transferase</keyword>
<dbReference type="Pfam" id="PF00588">
    <property type="entry name" value="SpoU_methylase"/>
    <property type="match status" value="1"/>
</dbReference>
<dbReference type="InterPro" id="IPR029028">
    <property type="entry name" value="Alpha/beta_knot_MTases"/>
</dbReference>
<organism evidence="6">
    <name type="scientific">hydrothermal vent metagenome</name>
    <dbReference type="NCBI Taxonomy" id="652676"/>
    <lineage>
        <taxon>unclassified sequences</taxon>
        <taxon>metagenomes</taxon>
        <taxon>ecological metagenomes</taxon>
    </lineage>
</organism>
<gene>
    <name evidence="6" type="ORF">MNBD_GAMMA05-1337</name>
</gene>
<dbReference type="GO" id="GO:0160206">
    <property type="term" value="F:tRNA (cytidine(32)/uridine(32)-2'-O)-methyltransferase activity"/>
    <property type="evidence" value="ECO:0007669"/>
    <property type="project" value="UniProtKB-EC"/>
</dbReference>
<evidence type="ECO:0000259" key="5">
    <source>
        <dbReference type="Pfam" id="PF00588"/>
    </source>
</evidence>
<keyword evidence="2 6" id="KW-0489">Methyltransferase</keyword>
<dbReference type="InterPro" id="IPR004384">
    <property type="entry name" value="RNA_MeTrfase_TrmJ/LasT"/>
</dbReference>
<dbReference type="NCBIfam" id="TIGR00050">
    <property type="entry name" value="rRNA_methyl_1"/>
    <property type="match status" value="1"/>
</dbReference>
<comment type="similarity">
    <text evidence="1">Belongs to the class IV-like SAM-binding methyltransferase superfamily. RNA methyltransferase TrmH family.</text>
</comment>
<dbReference type="GO" id="GO:0005829">
    <property type="term" value="C:cytosol"/>
    <property type="evidence" value="ECO:0007669"/>
    <property type="project" value="TreeGrafter"/>
</dbReference>
<keyword evidence="4" id="KW-0949">S-adenosyl-L-methionine</keyword>
<evidence type="ECO:0000256" key="4">
    <source>
        <dbReference type="ARBA" id="ARBA00022691"/>
    </source>
</evidence>
<dbReference type="EC" id="2.1.1.200" evidence="6"/>
<dbReference type="InterPro" id="IPR001537">
    <property type="entry name" value="SpoU_MeTrfase"/>
</dbReference>
<evidence type="ECO:0000256" key="1">
    <source>
        <dbReference type="ARBA" id="ARBA00007228"/>
    </source>
</evidence>
<proteinExistence type="inferred from homology"/>
<dbReference type="PANTHER" id="PTHR42786:SF2">
    <property type="entry name" value="TRNA (CYTIDINE_URIDINE-2'-O-)-METHYLTRANSFERASE TRMJ"/>
    <property type="match status" value="1"/>
</dbReference>
<evidence type="ECO:0000256" key="3">
    <source>
        <dbReference type="ARBA" id="ARBA00022679"/>
    </source>
</evidence>
<dbReference type="InterPro" id="IPR029026">
    <property type="entry name" value="tRNA_m1G_MTases_N"/>
</dbReference>
<dbReference type="GO" id="GO:0003723">
    <property type="term" value="F:RNA binding"/>
    <property type="evidence" value="ECO:0007669"/>
    <property type="project" value="InterPro"/>
</dbReference>
<protein>
    <submittedName>
        <fullName evidence="6">tRNA (Cytidine(32)/uridine(32)-2'-O)-methyltransferase</fullName>
        <ecNumber evidence="6">2.1.1.200</ecNumber>
    </submittedName>
</protein>
<name>A0A3B0WG96_9ZZZZ</name>
<dbReference type="PIRSF" id="PIRSF004808">
    <property type="entry name" value="LasT"/>
    <property type="match status" value="1"/>
</dbReference>
<dbReference type="GO" id="GO:0002128">
    <property type="term" value="P:tRNA nucleoside ribose methylation"/>
    <property type="evidence" value="ECO:0007669"/>
    <property type="project" value="TreeGrafter"/>
</dbReference>
<evidence type="ECO:0000313" key="6">
    <source>
        <dbReference type="EMBL" id="VAW50302.1"/>
    </source>
</evidence>
<dbReference type="Gene3D" id="1.10.8.590">
    <property type="match status" value="1"/>
</dbReference>
<reference evidence="6" key="1">
    <citation type="submission" date="2018-06" db="EMBL/GenBank/DDBJ databases">
        <authorList>
            <person name="Zhirakovskaya E."/>
        </authorList>
    </citation>
    <scope>NUCLEOTIDE SEQUENCE</scope>
</reference>
<dbReference type="AlphaFoldDB" id="A0A3B0WG96"/>
<evidence type="ECO:0000256" key="2">
    <source>
        <dbReference type="ARBA" id="ARBA00022603"/>
    </source>
</evidence>
<dbReference type="SUPFAM" id="SSF75217">
    <property type="entry name" value="alpha/beta knot"/>
    <property type="match status" value="1"/>
</dbReference>
<feature type="domain" description="tRNA/rRNA methyltransferase SpoU type" evidence="5">
    <location>
        <begin position="13"/>
        <end position="162"/>
    </location>
</feature>
<dbReference type="CDD" id="cd18093">
    <property type="entry name" value="SpoU-like_TrmJ"/>
    <property type="match status" value="1"/>
</dbReference>
<sequence>MTQQANPTLLKNIRIVMVNTSHPGNIGAAARAMKNMGLEKLYLVEPKDYPSLEAISRSVGAVDILDDAVVVKDLDEAISGCIWVAGTSARFRTIEWPILEPKECIDKALENIEQGEIAIVFGNETNGLTNEQMERCNVLLHIPTNPEFSSLNIAAAIQVVCYEFRQALVKVRATTPKGSKHRYDTRADATQLDGMYGHIRDALDQLGFFGTKNPDVMMRRLKGLFSRAETTQREVSIIRGICAAIQGKKRPR</sequence>
<accession>A0A3B0WG96</accession>
<dbReference type="PANTHER" id="PTHR42786">
    <property type="entry name" value="TRNA/RRNA METHYLTRANSFERASE"/>
    <property type="match status" value="1"/>
</dbReference>
<dbReference type="Gene3D" id="3.40.1280.10">
    <property type="match status" value="1"/>
</dbReference>
<dbReference type="EMBL" id="UOFE01000002">
    <property type="protein sequence ID" value="VAW50302.1"/>
    <property type="molecule type" value="Genomic_DNA"/>
</dbReference>